<dbReference type="Proteomes" id="UP001500552">
    <property type="component" value="Unassembled WGS sequence"/>
</dbReference>
<protein>
    <submittedName>
        <fullName evidence="2">Alpha/beta hydrolase family protein</fullName>
    </submittedName>
</protein>
<name>A0ABP8L8Q2_9BACT</name>
<evidence type="ECO:0000256" key="1">
    <source>
        <dbReference type="SAM" id="SignalP"/>
    </source>
</evidence>
<sequence>MKALQKFLLLALFCLAFTSTTLGANVDTVVVASAAMSKDVKAAVVLPASYKKEKKASFPVLYLLHGGTGSYRDWLSKTPDKALLHRLADEHNLIIVTPDAGPTSYYFDSPLDKTSQYETFISKELIDKIDNTYRTVRDGKGRVIAGLSMGGHGAFYIASKHPGLYSAAGSMSGVMNINTATWKVPAEFAQLRAQNFSKLLGPPQDASNPYPEYTAVGRTEELKNSGLKLIFDVGIDDFLIDTNRDLHRRLLENGTPHTYIERPGAHTWEYWGEALPYQVLFLTNILKENGTIVQ</sequence>
<dbReference type="PANTHER" id="PTHR48098:SF1">
    <property type="entry name" value="DIACYLGLYCEROL ACYLTRANSFERASE_MYCOLYLTRANSFERASE AG85A"/>
    <property type="match status" value="1"/>
</dbReference>
<dbReference type="GO" id="GO:0016787">
    <property type="term" value="F:hydrolase activity"/>
    <property type="evidence" value="ECO:0007669"/>
    <property type="project" value="UniProtKB-KW"/>
</dbReference>
<keyword evidence="3" id="KW-1185">Reference proteome</keyword>
<dbReference type="InterPro" id="IPR029058">
    <property type="entry name" value="AB_hydrolase_fold"/>
</dbReference>
<gene>
    <name evidence="2" type="ORF">GCM10023188_04010</name>
</gene>
<dbReference type="SUPFAM" id="SSF53474">
    <property type="entry name" value="alpha/beta-Hydrolases"/>
    <property type="match status" value="1"/>
</dbReference>
<evidence type="ECO:0000313" key="3">
    <source>
        <dbReference type="Proteomes" id="UP001500552"/>
    </source>
</evidence>
<dbReference type="InterPro" id="IPR050583">
    <property type="entry name" value="Mycobacterial_A85_antigen"/>
</dbReference>
<reference evidence="3" key="1">
    <citation type="journal article" date="2019" name="Int. J. Syst. Evol. Microbiol.">
        <title>The Global Catalogue of Microorganisms (GCM) 10K type strain sequencing project: providing services to taxonomists for standard genome sequencing and annotation.</title>
        <authorList>
            <consortium name="The Broad Institute Genomics Platform"/>
            <consortium name="The Broad Institute Genome Sequencing Center for Infectious Disease"/>
            <person name="Wu L."/>
            <person name="Ma J."/>
        </authorList>
    </citation>
    <scope>NUCLEOTIDE SEQUENCE [LARGE SCALE GENOMIC DNA]</scope>
    <source>
        <strain evidence="3">JCM 17926</strain>
    </source>
</reference>
<dbReference type="Gene3D" id="3.40.50.1820">
    <property type="entry name" value="alpha/beta hydrolase"/>
    <property type="match status" value="1"/>
</dbReference>
<dbReference type="PANTHER" id="PTHR48098">
    <property type="entry name" value="ENTEROCHELIN ESTERASE-RELATED"/>
    <property type="match status" value="1"/>
</dbReference>
<keyword evidence="2" id="KW-0378">Hydrolase</keyword>
<comment type="caution">
    <text evidence="2">The sequence shown here is derived from an EMBL/GenBank/DDBJ whole genome shotgun (WGS) entry which is preliminary data.</text>
</comment>
<organism evidence="2 3">
    <name type="scientific">Pontibacter saemangeumensis</name>
    <dbReference type="NCBI Taxonomy" id="1084525"/>
    <lineage>
        <taxon>Bacteria</taxon>
        <taxon>Pseudomonadati</taxon>
        <taxon>Bacteroidota</taxon>
        <taxon>Cytophagia</taxon>
        <taxon>Cytophagales</taxon>
        <taxon>Hymenobacteraceae</taxon>
        <taxon>Pontibacter</taxon>
    </lineage>
</organism>
<dbReference type="RefSeq" id="WP_345156474.1">
    <property type="nucleotide sequence ID" value="NZ_BAABHC010000002.1"/>
</dbReference>
<keyword evidence="1" id="KW-0732">Signal</keyword>
<feature type="chain" id="PRO_5045393228" evidence="1">
    <location>
        <begin position="25"/>
        <end position="294"/>
    </location>
</feature>
<dbReference type="EMBL" id="BAABHC010000002">
    <property type="protein sequence ID" value="GAA4424298.1"/>
    <property type="molecule type" value="Genomic_DNA"/>
</dbReference>
<dbReference type="Pfam" id="PF00756">
    <property type="entry name" value="Esterase"/>
    <property type="match status" value="1"/>
</dbReference>
<proteinExistence type="predicted"/>
<feature type="signal peptide" evidence="1">
    <location>
        <begin position="1"/>
        <end position="24"/>
    </location>
</feature>
<dbReference type="InterPro" id="IPR000801">
    <property type="entry name" value="Esterase-like"/>
</dbReference>
<evidence type="ECO:0000313" key="2">
    <source>
        <dbReference type="EMBL" id="GAA4424298.1"/>
    </source>
</evidence>
<accession>A0ABP8L8Q2</accession>